<keyword evidence="10" id="KW-0812">Transmembrane</keyword>
<evidence type="ECO:0000256" key="4">
    <source>
        <dbReference type="ARBA" id="ARBA00022837"/>
    </source>
</evidence>
<dbReference type="PANTHER" id="PTHR11590:SF40">
    <property type="entry name" value="HEMOCYTE PROTEIN-GLUTAMINE GAMMA-GLUTAMYLTRANSFERASE-LIKE PROTEIN"/>
    <property type="match status" value="1"/>
</dbReference>
<keyword evidence="3 9" id="KW-0479">Metal-binding</keyword>
<feature type="binding site" evidence="9">
    <location>
        <position position="541"/>
    </location>
    <ligand>
        <name>Ca(2+)</name>
        <dbReference type="ChEBI" id="CHEBI:29108"/>
    </ligand>
</feature>
<dbReference type="InterPro" id="IPR050779">
    <property type="entry name" value="Transglutaminase"/>
</dbReference>
<feature type="transmembrane region" description="Helical" evidence="10">
    <location>
        <begin position="21"/>
        <end position="41"/>
    </location>
</feature>
<dbReference type="InterPro" id="IPR036985">
    <property type="entry name" value="Transglutaminase-like_sf"/>
</dbReference>
<comment type="catalytic activity">
    <reaction evidence="7">
        <text>L-glutaminyl-[protein] + L-lysyl-[protein] = [protein]-L-lysyl-N(6)-5-L-glutamyl-[protein] + NH4(+)</text>
        <dbReference type="Rhea" id="RHEA:54816"/>
        <dbReference type="Rhea" id="RHEA-COMP:9752"/>
        <dbReference type="Rhea" id="RHEA-COMP:10207"/>
        <dbReference type="Rhea" id="RHEA-COMP:14005"/>
        <dbReference type="ChEBI" id="CHEBI:28938"/>
        <dbReference type="ChEBI" id="CHEBI:29969"/>
        <dbReference type="ChEBI" id="CHEBI:30011"/>
        <dbReference type="ChEBI" id="CHEBI:138370"/>
        <dbReference type="EC" id="2.3.2.13"/>
    </reaction>
</comment>
<dbReference type="Pfam" id="PF00927">
    <property type="entry name" value="Transglut_C"/>
    <property type="match status" value="2"/>
</dbReference>
<feature type="binding site" evidence="9">
    <location>
        <position position="546"/>
    </location>
    <ligand>
        <name>Ca(2+)</name>
        <dbReference type="ChEBI" id="CHEBI:29108"/>
    </ligand>
</feature>
<feature type="domain" description="Transglutaminase-like" evidence="11">
    <location>
        <begin position="363"/>
        <end position="456"/>
    </location>
</feature>
<dbReference type="InterPro" id="IPR038765">
    <property type="entry name" value="Papain-like_cys_pep_sf"/>
</dbReference>
<feature type="binding site" evidence="9">
    <location>
        <position position="495"/>
    </location>
    <ligand>
        <name>Ca(2+)</name>
        <dbReference type="ChEBI" id="CHEBI:29108"/>
    </ligand>
</feature>
<dbReference type="EC" id="2.3.2.13" evidence="6"/>
<dbReference type="FunFam" id="2.60.40.10:FF:000090">
    <property type="entry name" value="Protein-glutamine gamma-glutamyltransferase 2"/>
    <property type="match status" value="1"/>
</dbReference>
<accession>A0AAN8JFV2</accession>
<dbReference type="FunFam" id="3.90.260.10:FF:000001">
    <property type="entry name" value="Protein-glutamine gamma-glutamyltransferase 2"/>
    <property type="match status" value="1"/>
</dbReference>
<dbReference type="InterPro" id="IPR002931">
    <property type="entry name" value="Transglutaminase-like"/>
</dbReference>
<dbReference type="Proteomes" id="UP001347796">
    <property type="component" value="Unassembled WGS sequence"/>
</dbReference>
<proteinExistence type="inferred from homology"/>
<dbReference type="EMBL" id="JAZGQO010000011">
    <property type="protein sequence ID" value="KAK6174753.1"/>
    <property type="molecule type" value="Genomic_DNA"/>
</dbReference>
<feature type="active site" evidence="8">
    <location>
        <position position="453"/>
    </location>
</feature>
<name>A0AAN8JFV2_PATCE</name>
<dbReference type="SUPFAM" id="SSF49309">
    <property type="entry name" value="Transglutaminase, two C-terminal domains"/>
    <property type="match status" value="2"/>
</dbReference>
<gene>
    <name evidence="12" type="ORF">SNE40_017972</name>
</gene>
<feature type="active site" evidence="8">
    <location>
        <position position="371"/>
    </location>
</feature>
<keyword evidence="13" id="KW-1185">Reference proteome</keyword>
<evidence type="ECO:0000256" key="10">
    <source>
        <dbReference type="SAM" id="Phobius"/>
    </source>
</evidence>
<evidence type="ECO:0000256" key="2">
    <source>
        <dbReference type="ARBA" id="ARBA00022679"/>
    </source>
</evidence>
<evidence type="ECO:0000256" key="6">
    <source>
        <dbReference type="ARBA" id="ARBA00024222"/>
    </source>
</evidence>
<evidence type="ECO:0000256" key="7">
    <source>
        <dbReference type="ARBA" id="ARBA00051843"/>
    </source>
</evidence>
<organism evidence="12 13">
    <name type="scientific">Patella caerulea</name>
    <name type="common">Rayed Mediterranean limpet</name>
    <dbReference type="NCBI Taxonomy" id="87958"/>
    <lineage>
        <taxon>Eukaryota</taxon>
        <taxon>Metazoa</taxon>
        <taxon>Spiralia</taxon>
        <taxon>Lophotrochozoa</taxon>
        <taxon>Mollusca</taxon>
        <taxon>Gastropoda</taxon>
        <taxon>Patellogastropoda</taxon>
        <taxon>Patelloidea</taxon>
        <taxon>Patellidae</taxon>
        <taxon>Patella</taxon>
    </lineage>
</organism>
<keyword evidence="5" id="KW-0012">Acyltransferase</keyword>
<evidence type="ECO:0000256" key="8">
    <source>
        <dbReference type="PIRSR" id="PIRSR000459-1"/>
    </source>
</evidence>
<dbReference type="SUPFAM" id="SSF54001">
    <property type="entry name" value="Cysteine proteinases"/>
    <property type="match status" value="1"/>
</dbReference>
<dbReference type="InterPro" id="IPR008958">
    <property type="entry name" value="Transglutaminase_C"/>
</dbReference>
<dbReference type="Pfam" id="PF00868">
    <property type="entry name" value="Transglut_N"/>
    <property type="match status" value="1"/>
</dbReference>
<dbReference type="InterPro" id="IPR013783">
    <property type="entry name" value="Ig-like_fold"/>
</dbReference>
<protein>
    <recommendedName>
        <fullName evidence="6">protein-glutamine gamma-glutamyltransferase</fullName>
        <ecNumber evidence="6">2.3.2.13</ecNumber>
    </recommendedName>
</protein>
<dbReference type="GO" id="GO:0046872">
    <property type="term" value="F:metal ion binding"/>
    <property type="evidence" value="ECO:0007669"/>
    <property type="project" value="UniProtKB-KW"/>
</dbReference>
<dbReference type="InterPro" id="IPR001102">
    <property type="entry name" value="Transglutaminase_N"/>
</dbReference>
<sequence>MASMARSRRDIHDPGRSNRSGHIVTVFGYFMGYSLDIWNSWSFDWLFFWRSSDAKPVDAISYIYYGYEPLDDTDPFAPFQPPLPVVPLSNNETNEILSVQKINFHIGENCRLHHTSEFDITQSDDTPNPQLVVRRGQSFDITVTFNRPYDKSKDDLRLVFQAGKAPIESKKTHVELVLSEKVSNQWANVVEQDGSTLRISILTPSNCYIAKWKLKIDVVTKTDGATTIYRYNHRDPIYILFNPWCKDDTVYFGKDIELGEYIMKDTGRIYGGTANNISAKPWNFGQFEDHVLDCAMYILDISELKWPVRGNPINIIRQLTALVNAPDDGGVVVGNWSGDYTGGKSPLTWTGSAPILQEFYIIKQPVKFGQCWVFSGVLTTVCRALGIPARCVTNFSSAHDTDGSVSIDIHFDANGEVDKSLTDDSIWNFHVWNEVWMARPDLPPGYGGWQAVDSTPQETSDGVFCCGPASLVAVKRGELGQLYDVPFVFAEVNADIIHWHLRDGSMVNEDIRKNHVGKKISTKFPLYDQRQDITQFYKHKEDSHEERAAVINAHKQLGVTVRKSIYDIGPDDVECELIVKDDVFVGEDFDVVLQVTNTSSADRIVGGQLAAKTMFYTGVEANRVKTELFEEIVQPEKSMEKTMRITFDEYRLKLKDMCMLKLSAMVKVQDTKQVFTTQKVIKLSKPSLTIKIPTEIKKGKSFDVEISFTNPLDESLTNCFLEVEGPGLQKRQQHRLGNIDPRKVFETKFEMTPRKLGERELVIIFYSDQLEDINATQVVDVID</sequence>
<feature type="active site" evidence="8">
    <location>
        <position position="430"/>
    </location>
</feature>
<comment type="caution">
    <text evidence="12">The sequence shown here is derived from an EMBL/GenBank/DDBJ whole genome shotgun (WGS) entry which is preliminary data.</text>
</comment>
<evidence type="ECO:0000259" key="11">
    <source>
        <dbReference type="SMART" id="SM00460"/>
    </source>
</evidence>
<evidence type="ECO:0000313" key="13">
    <source>
        <dbReference type="Proteomes" id="UP001347796"/>
    </source>
</evidence>
<dbReference type="PROSITE" id="PS00547">
    <property type="entry name" value="TRANSGLUTAMINASES"/>
    <property type="match status" value="1"/>
</dbReference>
<keyword evidence="10" id="KW-0472">Membrane</keyword>
<comment type="cofactor">
    <cofactor evidence="9">
        <name>Ca(2+)</name>
        <dbReference type="ChEBI" id="CHEBI:29108"/>
    </cofactor>
    <text evidence="9">Binds 1 Ca(2+) ion per subunit.</text>
</comment>
<dbReference type="SUPFAM" id="SSF81296">
    <property type="entry name" value="E set domains"/>
    <property type="match status" value="1"/>
</dbReference>
<keyword evidence="4 9" id="KW-0106">Calcium</keyword>
<dbReference type="GO" id="GO:0003810">
    <property type="term" value="F:protein-glutamine gamma-glutamyltransferase activity"/>
    <property type="evidence" value="ECO:0007669"/>
    <property type="project" value="UniProtKB-EC"/>
</dbReference>
<evidence type="ECO:0000256" key="9">
    <source>
        <dbReference type="PIRSR" id="PIRSR000459-2"/>
    </source>
</evidence>
<dbReference type="InterPro" id="IPR013808">
    <property type="entry name" value="Transglutaminase_AS"/>
</dbReference>
<dbReference type="InterPro" id="IPR014756">
    <property type="entry name" value="Ig_E-set"/>
</dbReference>
<dbReference type="FunFam" id="2.60.40.10:FF:000171">
    <property type="entry name" value="protein-glutamine gamma-glutamyltransferase 6"/>
    <property type="match status" value="1"/>
</dbReference>
<dbReference type="SMART" id="SM00460">
    <property type="entry name" value="TGc"/>
    <property type="match status" value="1"/>
</dbReference>
<keyword evidence="2" id="KW-0808">Transferase</keyword>
<feature type="binding site" evidence="9">
    <location>
        <position position="493"/>
    </location>
    <ligand>
        <name>Ca(2+)</name>
        <dbReference type="ChEBI" id="CHEBI:29108"/>
    </ligand>
</feature>
<dbReference type="InterPro" id="IPR036238">
    <property type="entry name" value="Transglutaminase_C_sf"/>
</dbReference>
<dbReference type="AlphaFoldDB" id="A0AAN8JFV2"/>
<evidence type="ECO:0000256" key="3">
    <source>
        <dbReference type="ARBA" id="ARBA00022723"/>
    </source>
</evidence>
<dbReference type="PIRSF" id="PIRSF000459">
    <property type="entry name" value="TGM_EBP42"/>
    <property type="match status" value="1"/>
</dbReference>
<reference evidence="12 13" key="1">
    <citation type="submission" date="2024-01" db="EMBL/GenBank/DDBJ databases">
        <title>The genome of the rayed Mediterranean limpet Patella caerulea (Linnaeus, 1758).</title>
        <authorList>
            <person name="Anh-Thu Weber A."/>
            <person name="Halstead-Nussloch G."/>
        </authorList>
    </citation>
    <scope>NUCLEOTIDE SEQUENCE [LARGE SCALE GENOMIC DNA]</scope>
    <source>
        <strain evidence="12">AATW-2023a</strain>
        <tissue evidence="12">Whole specimen</tissue>
    </source>
</reference>
<dbReference type="Pfam" id="PF01841">
    <property type="entry name" value="Transglut_core"/>
    <property type="match status" value="1"/>
</dbReference>
<evidence type="ECO:0000313" key="12">
    <source>
        <dbReference type="EMBL" id="KAK6174753.1"/>
    </source>
</evidence>
<dbReference type="Gene3D" id="2.60.40.10">
    <property type="entry name" value="Immunoglobulins"/>
    <property type="match status" value="3"/>
</dbReference>
<comment type="similarity">
    <text evidence="1">Belongs to the transglutaminase superfamily. Transglutaminase family.</text>
</comment>
<evidence type="ECO:0000256" key="5">
    <source>
        <dbReference type="ARBA" id="ARBA00023315"/>
    </source>
</evidence>
<dbReference type="InterPro" id="IPR023608">
    <property type="entry name" value="Transglutaminase_animal"/>
</dbReference>
<dbReference type="PANTHER" id="PTHR11590">
    <property type="entry name" value="PROTEIN-GLUTAMINE GAMMA-GLUTAMYLTRANSFERASE"/>
    <property type="match status" value="1"/>
</dbReference>
<keyword evidence="10" id="KW-1133">Transmembrane helix</keyword>
<dbReference type="Gene3D" id="3.90.260.10">
    <property type="entry name" value="Transglutaminase-like"/>
    <property type="match status" value="1"/>
</dbReference>
<evidence type="ECO:0000256" key="1">
    <source>
        <dbReference type="ARBA" id="ARBA00005968"/>
    </source>
</evidence>